<reference evidence="1 2" key="1">
    <citation type="submission" date="2021-05" db="EMBL/GenBank/DDBJ databases">
        <title>Genome Assembly of Synthetic Allotetraploid Brassica napus Reveals Homoeologous Exchanges between Subgenomes.</title>
        <authorList>
            <person name="Davis J.T."/>
        </authorList>
    </citation>
    <scope>NUCLEOTIDE SEQUENCE [LARGE SCALE GENOMIC DNA]</scope>
    <source>
        <strain evidence="2">cv. Da-Ae</strain>
        <tissue evidence="1">Seedling</tissue>
    </source>
</reference>
<organism evidence="1 2">
    <name type="scientific">Brassica napus</name>
    <name type="common">Rape</name>
    <dbReference type="NCBI Taxonomy" id="3708"/>
    <lineage>
        <taxon>Eukaryota</taxon>
        <taxon>Viridiplantae</taxon>
        <taxon>Streptophyta</taxon>
        <taxon>Embryophyta</taxon>
        <taxon>Tracheophyta</taxon>
        <taxon>Spermatophyta</taxon>
        <taxon>Magnoliopsida</taxon>
        <taxon>eudicotyledons</taxon>
        <taxon>Gunneridae</taxon>
        <taxon>Pentapetalae</taxon>
        <taxon>rosids</taxon>
        <taxon>malvids</taxon>
        <taxon>Brassicales</taxon>
        <taxon>Brassicaceae</taxon>
        <taxon>Brassiceae</taxon>
        <taxon>Brassica</taxon>
    </lineage>
</organism>
<evidence type="ECO:0000313" key="1">
    <source>
        <dbReference type="EMBL" id="KAH0936400.1"/>
    </source>
</evidence>
<sequence length="62" mass="7160">MVLSVIWNDFQVNYGFRTDLGSWVLRVHSEARQEMFSLDYGEMAHVNGEKLLSVLVYGLIKP</sequence>
<accession>A0ABQ8E6U8</accession>
<keyword evidence="2" id="KW-1185">Reference proteome</keyword>
<dbReference type="EMBL" id="JAGKQM010000003">
    <property type="protein sequence ID" value="KAH0936400.1"/>
    <property type="molecule type" value="Genomic_DNA"/>
</dbReference>
<comment type="caution">
    <text evidence="1">The sequence shown here is derived from an EMBL/GenBank/DDBJ whole genome shotgun (WGS) entry which is preliminary data.</text>
</comment>
<dbReference type="Proteomes" id="UP000824890">
    <property type="component" value="Unassembled WGS sequence"/>
</dbReference>
<gene>
    <name evidence="1" type="ORF">HID58_013517</name>
</gene>
<protein>
    <submittedName>
        <fullName evidence="1">Uncharacterized protein</fullName>
    </submittedName>
</protein>
<proteinExistence type="predicted"/>
<evidence type="ECO:0000313" key="2">
    <source>
        <dbReference type="Proteomes" id="UP000824890"/>
    </source>
</evidence>
<name>A0ABQ8E6U8_BRANA</name>